<comment type="caution">
    <text evidence="1">The sequence shown here is derived from an EMBL/GenBank/DDBJ whole genome shotgun (WGS) entry which is preliminary data.</text>
</comment>
<dbReference type="RefSeq" id="WP_044195160.1">
    <property type="nucleotide sequence ID" value="NZ_JMCB01000015.1"/>
</dbReference>
<dbReference type="EMBL" id="JMCB01000015">
    <property type="protein sequence ID" value="KFE63990.1"/>
    <property type="molecule type" value="Genomic_DNA"/>
</dbReference>
<name>A0A085W8H7_9BACT</name>
<sequence length="544" mass="59233">MRTHFLRRGQTLLLFALTLLLVALMVVMTLSFSVKVRERIELQTAADATAFSNAVATARTFNNIAVLSRAQIAHGVAQLGAQSLVSWTTLYRSYLNGTKKAFKNSEKLYQYNKDFGCPCASSNKFCAKMCKCGKKGLEDLKKLQDELQKEDDRVDKIFKGMDAAAGRQVFFMQLAQLALYAEQQEVYRRLVDKLNSQELAEPILDKIAEGGTRGEWSAPPAAGKVSEDEVSGGALCTDSGAVCDPLPLTVAHAVNAAMGSRGWRFTTHRKMEDYAPHQQNLLRVIRPPDHVSIARGEGTSFFSEGDAASLMPPYAPAAAAMDEGSVNTVYNHTAHGGAPPCPPTWGETIGKEDIKVELKGGAKPVHTWMGGKDDNAQVHFLTPCSSAPSSCPGVWPAFLDYNVRQVANERNNFGQPKNFAVIRRDASVRGPDPWNLLYKLEFTRTDKLDARLDSPGRSVSTALSTGIAYYHRGSSLPISAPVIGGDHWSEPPNLLNPYWRATLVAPDVDNKGPVDAVKTLNSAGAGEHAQAFEALLNQGYGGYR</sequence>
<gene>
    <name evidence="1" type="ORF">DB31_2402</name>
</gene>
<dbReference type="STRING" id="394096.DB31_2402"/>
<protein>
    <submittedName>
        <fullName evidence="1">Uncharacterized protein</fullName>
    </submittedName>
</protein>
<organism evidence="1 2">
    <name type="scientific">Hyalangium minutum</name>
    <dbReference type="NCBI Taxonomy" id="394096"/>
    <lineage>
        <taxon>Bacteria</taxon>
        <taxon>Pseudomonadati</taxon>
        <taxon>Myxococcota</taxon>
        <taxon>Myxococcia</taxon>
        <taxon>Myxococcales</taxon>
        <taxon>Cystobacterineae</taxon>
        <taxon>Archangiaceae</taxon>
        <taxon>Hyalangium</taxon>
    </lineage>
</organism>
<dbReference type="PATRIC" id="fig|394096.3.peg.6734"/>
<dbReference type="Proteomes" id="UP000028725">
    <property type="component" value="Unassembled WGS sequence"/>
</dbReference>
<dbReference type="OrthoDB" id="5522648at2"/>
<dbReference type="AlphaFoldDB" id="A0A085W8H7"/>
<evidence type="ECO:0000313" key="1">
    <source>
        <dbReference type="EMBL" id="KFE63990.1"/>
    </source>
</evidence>
<reference evidence="1 2" key="1">
    <citation type="submission" date="2014-04" db="EMBL/GenBank/DDBJ databases">
        <title>Genome assembly of Hyalangium minutum DSM 14724.</title>
        <authorList>
            <person name="Sharma G."/>
            <person name="Subramanian S."/>
        </authorList>
    </citation>
    <scope>NUCLEOTIDE SEQUENCE [LARGE SCALE GENOMIC DNA]</scope>
    <source>
        <strain evidence="1 2">DSM 14724</strain>
    </source>
</reference>
<evidence type="ECO:0000313" key="2">
    <source>
        <dbReference type="Proteomes" id="UP000028725"/>
    </source>
</evidence>
<accession>A0A085W8H7</accession>
<proteinExistence type="predicted"/>
<keyword evidence="2" id="KW-1185">Reference proteome</keyword>